<dbReference type="InterPro" id="IPR013766">
    <property type="entry name" value="Thioredoxin_domain"/>
</dbReference>
<evidence type="ECO:0000313" key="13">
    <source>
        <dbReference type="EMBL" id="OGM26974.1"/>
    </source>
</evidence>
<name>A0A1F7YHZ4_9BACT</name>
<dbReference type="EMBL" id="MGGL01000008">
    <property type="protein sequence ID" value="OGM26974.1"/>
    <property type="molecule type" value="Genomic_DNA"/>
</dbReference>
<dbReference type="GO" id="GO:0034599">
    <property type="term" value="P:cellular response to oxidative stress"/>
    <property type="evidence" value="ECO:0007669"/>
    <property type="project" value="TreeGrafter"/>
</dbReference>
<evidence type="ECO:0000256" key="3">
    <source>
        <dbReference type="ARBA" id="ARBA00013017"/>
    </source>
</evidence>
<proteinExistence type="inferred from homology"/>
<dbReference type="AlphaFoldDB" id="A0A1F7YHZ4"/>
<dbReference type="PANTHER" id="PTHR42801:SF4">
    <property type="entry name" value="AHPC_TSA FAMILY PROTEIN"/>
    <property type="match status" value="1"/>
</dbReference>
<evidence type="ECO:0000259" key="12">
    <source>
        <dbReference type="PROSITE" id="PS51352"/>
    </source>
</evidence>
<dbReference type="SUPFAM" id="SSF52833">
    <property type="entry name" value="Thioredoxin-like"/>
    <property type="match status" value="1"/>
</dbReference>
<sequence>MANKLKAGDTAPDFSALDQKGELHSLQDHKGKWLLLYFYPKDNTPGCIKEACSFRDNFTELKERIEILGVSGDSLESHINFSNKYKLPFPLLVDKDRKIIKSYGTDGLLFPKRASFLIDPDGKIARVYEKVNPEVHAEEIIKVFNLANLSKTEFAKKG</sequence>
<dbReference type="PROSITE" id="PS51352">
    <property type="entry name" value="THIOREDOXIN_2"/>
    <property type="match status" value="1"/>
</dbReference>
<keyword evidence="8" id="KW-0676">Redox-active center</keyword>
<reference evidence="13 14" key="1">
    <citation type="journal article" date="2016" name="Nat. Commun.">
        <title>Thousands of microbial genomes shed light on interconnected biogeochemical processes in an aquifer system.</title>
        <authorList>
            <person name="Anantharaman K."/>
            <person name="Brown C.T."/>
            <person name="Hug L.A."/>
            <person name="Sharon I."/>
            <person name="Castelle C.J."/>
            <person name="Probst A.J."/>
            <person name="Thomas B.C."/>
            <person name="Singh A."/>
            <person name="Wilkins M.J."/>
            <person name="Karaoz U."/>
            <person name="Brodie E.L."/>
            <person name="Williams K.H."/>
            <person name="Hubbard S.S."/>
            <person name="Banfield J.F."/>
        </authorList>
    </citation>
    <scope>NUCLEOTIDE SEQUENCE [LARGE SCALE GENOMIC DNA]</scope>
</reference>
<dbReference type="InterPro" id="IPR000866">
    <property type="entry name" value="AhpC/TSA"/>
</dbReference>
<dbReference type="GO" id="GO:0005737">
    <property type="term" value="C:cytoplasm"/>
    <property type="evidence" value="ECO:0007669"/>
    <property type="project" value="TreeGrafter"/>
</dbReference>
<comment type="subunit">
    <text evidence="2">Monomer.</text>
</comment>
<comment type="function">
    <text evidence="1">Thiol-specific peroxidase that catalyzes the reduction of hydrogen peroxide and organic hydroperoxides to water and alcohols, respectively. Plays a role in cell protection against oxidative stress by detoxifying peroxides and as sensor of hydrogen peroxide-mediated signaling events.</text>
</comment>
<dbReference type="Pfam" id="PF00578">
    <property type="entry name" value="AhpC-TSA"/>
    <property type="match status" value="1"/>
</dbReference>
<dbReference type="PANTHER" id="PTHR42801">
    <property type="entry name" value="THIOREDOXIN-DEPENDENT PEROXIDE REDUCTASE"/>
    <property type="match status" value="1"/>
</dbReference>
<comment type="catalytic activity">
    <reaction evidence="11">
        <text>a hydroperoxide + [thioredoxin]-dithiol = an alcohol + [thioredoxin]-disulfide + H2O</text>
        <dbReference type="Rhea" id="RHEA:62620"/>
        <dbReference type="Rhea" id="RHEA-COMP:10698"/>
        <dbReference type="Rhea" id="RHEA-COMP:10700"/>
        <dbReference type="ChEBI" id="CHEBI:15377"/>
        <dbReference type="ChEBI" id="CHEBI:29950"/>
        <dbReference type="ChEBI" id="CHEBI:30879"/>
        <dbReference type="ChEBI" id="CHEBI:35924"/>
        <dbReference type="ChEBI" id="CHEBI:50058"/>
        <dbReference type="EC" id="1.11.1.24"/>
    </reaction>
</comment>
<dbReference type="Proteomes" id="UP000179221">
    <property type="component" value="Unassembled WGS sequence"/>
</dbReference>
<evidence type="ECO:0000256" key="6">
    <source>
        <dbReference type="ARBA" id="ARBA00023002"/>
    </source>
</evidence>
<keyword evidence="6" id="KW-0560">Oxidoreductase</keyword>
<evidence type="ECO:0000256" key="4">
    <source>
        <dbReference type="ARBA" id="ARBA00022559"/>
    </source>
</evidence>
<dbReference type="FunFam" id="3.40.30.10:FF:000007">
    <property type="entry name" value="Thioredoxin-dependent thiol peroxidase"/>
    <property type="match status" value="1"/>
</dbReference>
<evidence type="ECO:0000256" key="8">
    <source>
        <dbReference type="ARBA" id="ARBA00023284"/>
    </source>
</evidence>
<evidence type="ECO:0000256" key="10">
    <source>
        <dbReference type="ARBA" id="ARBA00038489"/>
    </source>
</evidence>
<evidence type="ECO:0000313" key="14">
    <source>
        <dbReference type="Proteomes" id="UP000179221"/>
    </source>
</evidence>
<accession>A0A1F7YHZ4</accession>
<keyword evidence="4" id="KW-0575">Peroxidase</keyword>
<dbReference type="Gene3D" id="3.40.30.10">
    <property type="entry name" value="Glutaredoxin"/>
    <property type="match status" value="1"/>
</dbReference>
<protein>
    <recommendedName>
        <fullName evidence="3">thioredoxin-dependent peroxiredoxin</fullName>
        <ecNumber evidence="3">1.11.1.24</ecNumber>
    </recommendedName>
    <alternativeName>
        <fullName evidence="9">Thioredoxin peroxidase</fullName>
    </alternativeName>
</protein>
<dbReference type="InterPro" id="IPR050924">
    <property type="entry name" value="Peroxiredoxin_BCP/PrxQ"/>
</dbReference>
<feature type="domain" description="Thioredoxin" evidence="12">
    <location>
        <begin position="5"/>
        <end position="149"/>
    </location>
</feature>
<organism evidence="13 14">
    <name type="scientific">Candidatus Woesebacteria bacterium RIFCSPHIGHO2_01_FULL_40_22</name>
    <dbReference type="NCBI Taxonomy" id="1802499"/>
    <lineage>
        <taxon>Bacteria</taxon>
        <taxon>Candidatus Woeseibacteriota</taxon>
    </lineage>
</organism>
<keyword evidence="5" id="KW-0049">Antioxidant</keyword>
<evidence type="ECO:0000256" key="2">
    <source>
        <dbReference type="ARBA" id="ARBA00011245"/>
    </source>
</evidence>
<evidence type="ECO:0000256" key="11">
    <source>
        <dbReference type="ARBA" id="ARBA00049091"/>
    </source>
</evidence>
<evidence type="ECO:0000256" key="9">
    <source>
        <dbReference type="ARBA" id="ARBA00032824"/>
    </source>
</evidence>
<dbReference type="InterPro" id="IPR036249">
    <property type="entry name" value="Thioredoxin-like_sf"/>
</dbReference>
<dbReference type="GO" id="GO:0045454">
    <property type="term" value="P:cell redox homeostasis"/>
    <property type="evidence" value="ECO:0007669"/>
    <property type="project" value="TreeGrafter"/>
</dbReference>
<dbReference type="EC" id="1.11.1.24" evidence="3"/>
<keyword evidence="7" id="KW-1015">Disulfide bond</keyword>
<comment type="similarity">
    <text evidence="10">Belongs to the peroxiredoxin family. BCP/PrxQ subfamily.</text>
</comment>
<dbReference type="CDD" id="cd03017">
    <property type="entry name" value="PRX_BCP"/>
    <property type="match status" value="1"/>
</dbReference>
<gene>
    <name evidence="13" type="ORF">A2628_06040</name>
</gene>
<evidence type="ECO:0000256" key="5">
    <source>
        <dbReference type="ARBA" id="ARBA00022862"/>
    </source>
</evidence>
<dbReference type="GO" id="GO:0008379">
    <property type="term" value="F:thioredoxin peroxidase activity"/>
    <property type="evidence" value="ECO:0007669"/>
    <property type="project" value="TreeGrafter"/>
</dbReference>
<evidence type="ECO:0000256" key="7">
    <source>
        <dbReference type="ARBA" id="ARBA00023157"/>
    </source>
</evidence>
<evidence type="ECO:0000256" key="1">
    <source>
        <dbReference type="ARBA" id="ARBA00003330"/>
    </source>
</evidence>
<comment type="caution">
    <text evidence="13">The sequence shown here is derived from an EMBL/GenBank/DDBJ whole genome shotgun (WGS) entry which is preliminary data.</text>
</comment>